<comment type="caution">
    <text evidence="1">The sequence shown here is derived from an EMBL/GenBank/DDBJ whole genome shotgun (WGS) entry which is preliminary data.</text>
</comment>
<evidence type="ECO:0000313" key="1">
    <source>
        <dbReference type="EMBL" id="TEA18087.1"/>
    </source>
</evidence>
<reference evidence="1 2" key="1">
    <citation type="submission" date="2018-11" db="EMBL/GenBank/DDBJ databases">
        <title>Genome sequence and assembly of Colletotrichum sidae.</title>
        <authorList>
            <person name="Gan P."/>
            <person name="Shirasu K."/>
        </authorList>
    </citation>
    <scope>NUCLEOTIDE SEQUENCE [LARGE SCALE GENOMIC DNA]</scope>
    <source>
        <strain evidence="1 2">CBS 518.97</strain>
    </source>
</reference>
<sequence length="128" mass="14172">MLQTSLDKVRITDSDGNTRIQRCCVRFDNVKDHLCGGIQRSSGAADETFKLSAADKNRDDGYWLAQDCSLLHVLLQQQAQEALKLEIKSLHFLQSICHVFGVANGDELVEEPRGLSSSPEGPDAMDRP</sequence>
<evidence type="ECO:0000313" key="2">
    <source>
        <dbReference type="Proteomes" id="UP000295604"/>
    </source>
</evidence>
<gene>
    <name evidence="1" type="ORF">C8034_v011383</name>
</gene>
<dbReference type="EMBL" id="QAPF01000072">
    <property type="protein sequence ID" value="TEA18087.1"/>
    <property type="molecule type" value="Genomic_DNA"/>
</dbReference>
<keyword evidence="2" id="KW-1185">Reference proteome</keyword>
<name>A0A4R8TJH6_9PEZI</name>
<dbReference type="Proteomes" id="UP000295604">
    <property type="component" value="Unassembled WGS sequence"/>
</dbReference>
<dbReference type="AlphaFoldDB" id="A0A4R8TJH6"/>
<proteinExistence type="predicted"/>
<protein>
    <submittedName>
        <fullName evidence="1">Uncharacterized protein</fullName>
    </submittedName>
</protein>
<organism evidence="1 2">
    <name type="scientific">Colletotrichum sidae</name>
    <dbReference type="NCBI Taxonomy" id="1347389"/>
    <lineage>
        <taxon>Eukaryota</taxon>
        <taxon>Fungi</taxon>
        <taxon>Dikarya</taxon>
        <taxon>Ascomycota</taxon>
        <taxon>Pezizomycotina</taxon>
        <taxon>Sordariomycetes</taxon>
        <taxon>Hypocreomycetidae</taxon>
        <taxon>Glomerellales</taxon>
        <taxon>Glomerellaceae</taxon>
        <taxon>Colletotrichum</taxon>
        <taxon>Colletotrichum orbiculare species complex</taxon>
    </lineage>
</organism>
<accession>A0A4R8TJH6</accession>